<dbReference type="InterPro" id="IPR000086">
    <property type="entry name" value="NUDIX_hydrolase_dom"/>
</dbReference>
<evidence type="ECO:0000313" key="14">
    <source>
        <dbReference type="Proteomes" id="UP000663499"/>
    </source>
</evidence>
<dbReference type="GO" id="GO:0044715">
    <property type="term" value="F:8-oxo-dGDP phosphatase activity"/>
    <property type="evidence" value="ECO:0007669"/>
    <property type="project" value="TreeGrafter"/>
</dbReference>
<evidence type="ECO:0000256" key="1">
    <source>
        <dbReference type="ARBA" id="ARBA00001946"/>
    </source>
</evidence>
<reference evidence="13" key="1">
    <citation type="submission" date="2021-03" db="EMBL/GenBank/DDBJ databases">
        <title>Alkalibacter marinus sp. nov., isolated from tidal flat sediment.</title>
        <authorList>
            <person name="Namirimu T."/>
            <person name="Yang J.-A."/>
            <person name="Yang S.-H."/>
            <person name="Kim Y.-J."/>
            <person name="Kwon K.K."/>
        </authorList>
    </citation>
    <scope>NUCLEOTIDE SEQUENCE</scope>
    <source>
        <strain evidence="13">ES005</strain>
    </source>
</reference>
<evidence type="ECO:0000256" key="2">
    <source>
        <dbReference type="ARBA" id="ARBA00005582"/>
    </source>
</evidence>
<name>A0A975AHQ2_9FIRM</name>
<dbReference type="Proteomes" id="UP000663499">
    <property type="component" value="Chromosome"/>
</dbReference>
<comment type="catalytic activity">
    <reaction evidence="10">
        <text>8-oxo-dGTP + H2O = 8-oxo-dGMP + diphosphate + H(+)</text>
        <dbReference type="Rhea" id="RHEA:31575"/>
        <dbReference type="ChEBI" id="CHEBI:15377"/>
        <dbReference type="ChEBI" id="CHEBI:15378"/>
        <dbReference type="ChEBI" id="CHEBI:33019"/>
        <dbReference type="ChEBI" id="CHEBI:63224"/>
        <dbReference type="ChEBI" id="CHEBI:77896"/>
        <dbReference type="EC" id="3.6.1.55"/>
    </reaction>
</comment>
<dbReference type="KEGG" id="alka:J0B03_08525"/>
<keyword evidence="7" id="KW-0378">Hydrolase</keyword>
<dbReference type="RefSeq" id="WP_207299196.1">
    <property type="nucleotide sequence ID" value="NZ_CP071444.1"/>
</dbReference>
<accession>A0A975AHQ2</accession>
<dbReference type="GO" id="GO:0006260">
    <property type="term" value="P:DNA replication"/>
    <property type="evidence" value="ECO:0007669"/>
    <property type="project" value="UniProtKB-KW"/>
</dbReference>
<dbReference type="AlphaFoldDB" id="A0A975AHQ2"/>
<dbReference type="PANTHER" id="PTHR47707">
    <property type="entry name" value="8-OXO-DGTP DIPHOSPHATASE"/>
    <property type="match status" value="1"/>
</dbReference>
<dbReference type="InterPro" id="IPR047127">
    <property type="entry name" value="MutT-like"/>
</dbReference>
<dbReference type="Pfam" id="PF00293">
    <property type="entry name" value="NUDIX"/>
    <property type="match status" value="1"/>
</dbReference>
<comment type="cofactor">
    <cofactor evidence="1">
        <name>Mg(2+)</name>
        <dbReference type="ChEBI" id="CHEBI:18420"/>
    </cofactor>
</comment>
<evidence type="ECO:0000259" key="12">
    <source>
        <dbReference type="PROSITE" id="PS51462"/>
    </source>
</evidence>
<keyword evidence="14" id="KW-1185">Reference proteome</keyword>
<comment type="similarity">
    <text evidence="2">Belongs to the Nudix hydrolase family.</text>
</comment>
<keyword evidence="6" id="KW-0227">DNA damage</keyword>
<evidence type="ECO:0000256" key="8">
    <source>
        <dbReference type="ARBA" id="ARBA00022842"/>
    </source>
</evidence>
<keyword evidence="9" id="KW-0234">DNA repair</keyword>
<dbReference type="EMBL" id="CP071444">
    <property type="protein sequence ID" value="QSX07854.1"/>
    <property type="molecule type" value="Genomic_DNA"/>
</dbReference>
<evidence type="ECO:0000313" key="13">
    <source>
        <dbReference type="EMBL" id="QSX07854.1"/>
    </source>
</evidence>
<dbReference type="GO" id="GO:0006281">
    <property type="term" value="P:DNA repair"/>
    <property type="evidence" value="ECO:0007669"/>
    <property type="project" value="UniProtKB-KW"/>
</dbReference>
<dbReference type="SUPFAM" id="SSF55811">
    <property type="entry name" value="Nudix"/>
    <property type="match status" value="1"/>
</dbReference>
<keyword evidence="5" id="KW-0479">Metal-binding</keyword>
<dbReference type="InterPro" id="IPR020476">
    <property type="entry name" value="Nudix_hydrolase"/>
</dbReference>
<dbReference type="GO" id="GO:0046872">
    <property type="term" value="F:metal ion binding"/>
    <property type="evidence" value="ECO:0007669"/>
    <property type="project" value="UniProtKB-KW"/>
</dbReference>
<evidence type="ECO:0000256" key="6">
    <source>
        <dbReference type="ARBA" id="ARBA00022763"/>
    </source>
</evidence>
<dbReference type="GO" id="GO:0008413">
    <property type="term" value="F:8-oxo-7,8-dihydroguanosine triphosphate pyrophosphatase activity"/>
    <property type="evidence" value="ECO:0007669"/>
    <property type="project" value="TreeGrafter"/>
</dbReference>
<keyword evidence="8" id="KW-0460">Magnesium</keyword>
<dbReference type="GO" id="GO:0035539">
    <property type="term" value="F:8-oxo-7,8-dihydrodeoxyguanosine triphosphate pyrophosphatase activity"/>
    <property type="evidence" value="ECO:0007669"/>
    <property type="project" value="UniProtKB-EC"/>
</dbReference>
<keyword evidence="4" id="KW-0235">DNA replication</keyword>
<gene>
    <name evidence="13" type="ORF">J0B03_08525</name>
</gene>
<dbReference type="PRINTS" id="PR00502">
    <property type="entry name" value="NUDIXFAMILY"/>
</dbReference>
<feature type="domain" description="Nudix hydrolase" evidence="12">
    <location>
        <begin position="1"/>
        <end position="130"/>
    </location>
</feature>
<dbReference type="InterPro" id="IPR015797">
    <property type="entry name" value="NUDIX_hydrolase-like_dom_sf"/>
</dbReference>
<evidence type="ECO:0000256" key="3">
    <source>
        <dbReference type="ARBA" id="ARBA00022457"/>
    </source>
</evidence>
<evidence type="ECO:0000256" key="4">
    <source>
        <dbReference type="ARBA" id="ARBA00022705"/>
    </source>
</evidence>
<proteinExistence type="inferred from homology"/>
<dbReference type="Gene3D" id="3.90.79.10">
    <property type="entry name" value="Nucleoside Triphosphate Pyrophosphohydrolase"/>
    <property type="match status" value="1"/>
</dbReference>
<protein>
    <recommendedName>
        <fullName evidence="11">8-oxo-dGTP diphosphatase</fullName>
        <ecNumber evidence="11">3.6.1.55</ecNumber>
    </recommendedName>
</protein>
<evidence type="ECO:0000256" key="5">
    <source>
        <dbReference type="ARBA" id="ARBA00022723"/>
    </source>
</evidence>
<evidence type="ECO:0000256" key="10">
    <source>
        <dbReference type="ARBA" id="ARBA00035861"/>
    </source>
</evidence>
<organism evidence="13 14">
    <name type="scientific">Alkalibacter rhizosphaerae</name>
    <dbReference type="NCBI Taxonomy" id="2815577"/>
    <lineage>
        <taxon>Bacteria</taxon>
        <taxon>Bacillati</taxon>
        <taxon>Bacillota</taxon>
        <taxon>Clostridia</taxon>
        <taxon>Eubacteriales</taxon>
        <taxon>Eubacteriaceae</taxon>
        <taxon>Alkalibacter</taxon>
    </lineage>
</organism>
<dbReference type="GO" id="GO:0044716">
    <property type="term" value="F:8-oxo-GDP phosphatase activity"/>
    <property type="evidence" value="ECO:0007669"/>
    <property type="project" value="TreeGrafter"/>
</dbReference>
<evidence type="ECO:0000256" key="11">
    <source>
        <dbReference type="ARBA" id="ARBA00038905"/>
    </source>
</evidence>
<sequence length="135" mass="15930">MDVEVVAAILMEGGEVLCMQRKEGRYDYLSYKYEFPGGKLEPGESREEALERELMEEMELDVTITPGEFLTTVEHQYPDFRLVMHCYVHNMTDRTFHRKEHHSHQWVGVDRLETLDWAQADWPVVERLSRLLSGK</sequence>
<keyword evidence="3" id="KW-0515">Mutator protein</keyword>
<dbReference type="PROSITE" id="PS51462">
    <property type="entry name" value="NUDIX"/>
    <property type="match status" value="1"/>
</dbReference>
<dbReference type="EC" id="3.6.1.55" evidence="11"/>
<dbReference type="PANTHER" id="PTHR47707:SF1">
    <property type="entry name" value="NUDIX HYDROLASE FAMILY PROTEIN"/>
    <property type="match status" value="1"/>
</dbReference>
<evidence type="ECO:0000256" key="9">
    <source>
        <dbReference type="ARBA" id="ARBA00023204"/>
    </source>
</evidence>
<dbReference type="CDD" id="cd03425">
    <property type="entry name" value="NUDIX_MutT_NudA_like"/>
    <property type="match status" value="1"/>
</dbReference>
<evidence type="ECO:0000256" key="7">
    <source>
        <dbReference type="ARBA" id="ARBA00022801"/>
    </source>
</evidence>